<comment type="similarity">
    <text evidence="2">Belongs to the MipA/OmpV family.</text>
</comment>
<feature type="region of interest" description="Disordered" evidence="6">
    <location>
        <begin position="104"/>
        <end position="123"/>
    </location>
</feature>
<dbReference type="EMBL" id="BMED01000006">
    <property type="protein sequence ID" value="GGC96182.1"/>
    <property type="molecule type" value="Genomic_DNA"/>
</dbReference>
<dbReference type="PANTHER" id="PTHR38776:SF1">
    <property type="entry name" value="MLTA-INTERACTING PROTEIN-RELATED"/>
    <property type="match status" value="1"/>
</dbReference>
<dbReference type="GO" id="GO:0009279">
    <property type="term" value="C:cell outer membrane"/>
    <property type="evidence" value="ECO:0007669"/>
    <property type="project" value="UniProtKB-SubCell"/>
</dbReference>
<feature type="chain" id="PRO_5037892619" evidence="7">
    <location>
        <begin position="23"/>
        <end position="272"/>
    </location>
</feature>
<evidence type="ECO:0000256" key="1">
    <source>
        <dbReference type="ARBA" id="ARBA00004442"/>
    </source>
</evidence>
<evidence type="ECO:0000313" key="8">
    <source>
        <dbReference type="EMBL" id="GGC96182.1"/>
    </source>
</evidence>
<evidence type="ECO:0000313" key="9">
    <source>
        <dbReference type="Proteomes" id="UP000637423"/>
    </source>
</evidence>
<evidence type="ECO:0000256" key="5">
    <source>
        <dbReference type="ARBA" id="ARBA00023237"/>
    </source>
</evidence>
<dbReference type="Pfam" id="PF06629">
    <property type="entry name" value="MipA"/>
    <property type="match status" value="1"/>
</dbReference>
<comment type="subcellular location">
    <subcellularLocation>
        <location evidence="1">Cell outer membrane</location>
    </subcellularLocation>
</comment>
<dbReference type="RefSeq" id="WP_188568810.1">
    <property type="nucleotide sequence ID" value="NZ_BMED01000006.1"/>
</dbReference>
<evidence type="ECO:0000256" key="2">
    <source>
        <dbReference type="ARBA" id="ARBA00005722"/>
    </source>
</evidence>
<reference evidence="8" key="2">
    <citation type="submission" date="2020-09" db="EMBL/GenBank/DDBJ databases">
        <authorList>
            <person name="Sun Q."/>
            <person name="Zhou Y."/>
        </authorList>
    </citation>
    <scope>NUCLEOTIDE SEQUENCE</scope>
    <source>
        <strain evidence="8">CGMCC 1.10998</strain>
    </source>
</reference>
<keyword evidence="9" id="KW-1185">Reference proteome</keyword>
<sequence length="272" mass="28776">MKRKLLALLTIAAALPALPVLAADNSTLASPVASARSNEQAEQTIGAGITYGDRLFGDKSQWRAGLFGEANFSNGVFVSTSDGIGYRFVNNYNGFSFAASLGASGSRKESAGDNDNGARNRLRGMGDIDTRAQVNLFGNYDNGPFHVNTALRQTLGERRGTELDVIGRYDVYSTKQDLVQASAGFAYGNKSLMQTYFGVTPSQSVASSNAVYTPTAGVAGSSVGVMWRHALTQNWVSTVGAEVTRLGDEARDSPLVARRTNASVGASIGYSF</sequence>
<keyword evidence="3 7" id="KW-0732">Signal</keyword>
<evidence type="ECO:0000256" key="4">
    <source>
        <dbReference type="ARBA" id="ARBA00023136"/>
    </source>
</evidence>
<evidence type="ECO:0000256" key="6">
    <source>
        <dbReference type="SAM" id="MobiDB-lite"/>
    </source>
</evidence>
<reference evidence="8" key="1">
    <citation type="journal article" date="2014" name="Int. J. Syst. Evol. Microbiol.">
        <title>Complete genome sequence of Corynebacterium casei LMG S-19264T (=DSM 44701T), isolated from a smear-ripened cheese.</title>
        <authorList>
            <consortium name="US DOE Joint Genome Institute (JGI-PGF)"/>
            <person name="Walter F."/>
            <person name="Albersmeier A."/>
            <person name="Kalinowski J."/>
            <person name="Ruckert C."/>
        </authorList>
    </citation>
    <scope>NUCLEOTIDE SEQUENCE</scope>
    <source>
        <strain evidence="8">CGMCC 1.10998</strain>
    </source>
</reference>
<dbReference type="AlphaFoldDB" id="A0A916UZN0"/>
<dbReference type="Proteomes" id="UP000637423">
    <property type="component" value="Unassembled WGS sequence"/>
</dbReference>
<comment type="caution">
    <text evidence="8">The sequence shown here is derived from an EMBL/GenBank/DDBJ whole genome shotgun (WGS) entry which is preliminary data.</text>
</comment>
<name>A0A916UZN0_9BURK</name>
<feature type="signal peptide" evidence="7">
    <location>
        <begin position="1"/>
        <end position="22"/>
    </location>
</feature>
<keyword evidence="4" id="KW-0472">Membrane</keyword>
<evidence type="ECO:0000256" key="3">
    <source>
        <dbReference type="ARBA" id="ARBA00022729"/>
    </source>
</evidence>
<proteinExistence type="inferred from homology"/>
<organism evidence="8 9">
    <name type="scientific">Undibacterium terreum</name>
    <dbReference type="NCBI Taxonomy" id="1224302"/>
    <lineage>
        <taxon>Bacteria</taxon>
        <taxon>Pseudomonadati</taxon>
        <taxon>Pseudomonadota</taxon>
        <taxon>Betaproteobacteria</taxon>
        <taxon>Burkholderiales</taxon>
        <taxon>Oxalobacteraceae</taxon>
        <taxon>Undibacterium</taxon>
    </lineage>
</organism>
<dbReference type="InterPro" id="IPR010583">
    <property type="entry name" value="MipA"/>
</dbReference>
<keyword evidence="5" id="KW-0998">Cell outer membrane</keyword>
<gene>
    <name evidence="8" type="ORF">GCM10011396_49480</name>
</gene>
<accession>A0A916UZN0</accession>
<evidence type="ECO:0000256" key="7">
    <source>
        <dbReference type="SAM" id="SignalP"/>
    </source>
</evidence>
<protein>
    <submittedName>
        <fullName evidence="8">Structural protein MipA</fullName>
    </submittedName>
</protein>
<dbReference type="PANTHER" id="PTHR38776">
    <property type="entry name" value="MLTA-INTERACTING PROTEIN-RELATED"/>
    <property type="match status" value="1"/>
</dbReference>